<dbReference type="Proteomes" id="UP000292957">
    <property type="component" value="Unassembled WGS sequence"/>
</dbReference>
<gene>
    <name evidence="1" type="ORF">BD311DRAFT_524266</name>
</gene>
<protein>
    <submittedName>
        <fullName evidence="1">Uncharacterized protein</fullName>
    </submittedName>
</protein>
<reference evidence="1" key="1">
    <citation type="submission" date="2019-01" db="EMBL/GenBank/DDBJ databases">
        <title>Draft genome sequences of three monokaryotic isolates of the white-rot basidiomycete fungus Dichomitus squalens.</title>
        <authorList>
            <consortium name="DOE Joint Genome Institute"/>
            <person name="Lopez S.C."/>
            <person name="Andreopoulos B."/>
            <person name="Pangilinan J."/>
            <person name="Lipzen A."/>
            <person name="Riley R."/>
            <person name="Ahrendt S."/>
            <person name="Ng V."/>
            <person name="Barry K."/>
            <person name="Daum C."/>
            <person name="Grigoriev I.V."/>
            <person name="Hilden K.S."/>
            <person name="Makela M.R."/>
            <person name="de Vries R.P."/>
        </authorList>
    </citation>
    <scope>NUCLEOTIDE SEQUENCE [LARGE SCALE GENOMIC DNA]</scope>
    <source>
        <strain evidence="1">OM18370.1</strain>
    </source>
</reference>
<feature type="non-terminal residue" evidence="1">
    <location>
        <position position="1"/>
    </location>
</feature>
<sequence>MPSDVLIIQTVQQIKDSVCRSEGCDWLGNLQTNSAKRHRAGRYIDGAVKIMDLLRDELFSQEINEYEALYENVCSFPREWADEQLRAARQLWSYVLELDQCLAHERILNTPTPTKTYMNKGLRTSQYNGLSKPLQPMKPAFNADERRLLSSASPAITYWSPTTWYTTSFVPAYYPGWALLHAPLGFDHSGSPLVWPGAS</sequence>
<accession>A0A4V2JZL3</accession>
<dbReference type="OrthoDB" id="2747521at2759"/>
<dbReference type="AlphaFoldDB" id="A0A4V2JZL3"/>
<proteinExistence type="predicted"/>
<dbReference type="EMBL" id="ML143466">
    <property type="protein sequence ID" value="TBU25173.1"/>
    <property type="molecule type" value="Genomic_DNA"/>
</dbReference>
<name>A0A4V2JZL3_9APHY</name>
<organism evidence="1">
    <name type="scientific">Dichomitus squalens</name>
    <dbReference type="NCBI Taxonomy" id="114155"/>
    <lineage>
        <taxon>Eukaryota</taxon>
        <taxon>Fungi</taxon>
        <taxon>Dikarya</taxon>
        <taxon>Basidiomycota</taxon>
        <taxon>Agaricomycotina</taxon>
        <taxon>Agaricomycetes</taxon>
        <taxon>Polyporales</taxon>
        <taxon>Polyporaceae</taxon>
        <taxon>Dichomitus</taxon>
    </lineage>
</organism>
<evidence type="ECO:0000313" key="1">
    <source>
        <dbReference type="EMBL" id="TBU25173.1"/>
    </source>
</evidence>